<proteinExistence type="predicted"/>
<dbReference type="EMBL" id="BMQJ01000001">
    <property type="protein sequence ID" value="GGP79215.1"/>
    <property type="molecule type" value="Genomic_DNA"/>
</dbReference>
<evidence type="ECO:0000313" key="2">
    <source>
        <dbReference type="Proteomes" id="UP000611554"/>
    </source>
</evidence>
<keyword evidence="2" id="KW-1185">Reference proteome</keyword>
<name>A0ABQ2QHX6_9ACTN</name>
<sequence>MAADLLTALFPIVVLLALILYGVLHARDGDLADVTVSGREILIRPRGIFKVLSFRWSIRVPADAIAWASVLDIGGLNPPGMRFVATSFPGLTAGTFSGPDGVSYWLTGRDGAALRLELSEGPLDRIVVQVGSDPASLAARIRNMGRAA</sequence>
<dbReference type="Proteomes" id="UP000611554">
    <property type="component" value="Unassembled WGS sequence"/>
</dbReference>
<reference evidence="2" key="1">
    <citation type="journal article" date="2019" name="Int. J. Syst. Evol. Microbiol.">
        <title>The Global Catalogue of Microorganisms (GCM) 10K type strain sequencing project: providing services to taxonomists for standard genome sequencing and annotation.</title>
        <authorList>
            <consortium name="The Broad Institute Genomics Platform"/>
            <consortium name="The Broad Institute Genome Sequencing Center for Infectious Disease"/>
            <person name="Wu L."/>
            <person name="Ma J."/>
        </authorList>
    </citation>
    <scope>NUCLEOTIDE SEQUENCE [LARGE SCALE GENOMIC DNA]</scope>
    <source>
        <strain evidence="2">JCM 3115</strain>
    </source>
</reference>
<accession>A0ABQ2QHX6</accession>
<organism evidence="1 2">
    <name type="scientific">Streptosporangium pseudovulgare</name>
    <dbReference type="NCBI Taxonomy" id="35765"/>
    <lineage>
        <taxon>Bacteria</taxon>
        <taxon>Bacillati</taxon>
        <taxon>Actinomycetota</taxon>
        <taxon>Actinomycetes</taxon>
        <taxon>Streptosporangiales</taxon>
        <taxon>Streptosporangiaceae</taxon>
        <taxon>Streptosporangium</taxon>
    </lineage>
</organism>
<gene>
    <name evidence="1" type="ORF">GCM10010140_04580</name>
</gene>
<evidence type="ECO:0000313" key="1">
    <source>
        <dbReference type="EMBL" id="GGP79215.1"/>
    </source>
</evidence>
<comment type="caution">
    <text evidence="1">The sequence shown here is derived from an EMBL/GenBank/DDBJ whole genome shotgun (WGS) entry which is preliminary data.</text>
</comment>
<protein>
    <submittedName>
        <fullName evidence="1">Uncharacterized protein</fullName>
    </submittedName>
</protein>
<dbReference type="RefSeq" id="WP_189244726.1">
    <property type="nucleotide sequence ID" value="NZ_BMQJ01000001.1"/>
</dbReference>